<feature type="transmembrane region" description="Helical" evidence="2">
    <location>
        <begin position="171"/>
        <end position="188"/>
    </location>
</feature>
<feature type="compositionally biased region" description="Basic residues" evidence="1">
    <location>
        <begin position="330"/>
        <end position="344"/>
    </location>
</feature>
<feature type="transmembrane region" description="Helical" evidence="2">
    <location>
        <begin position="113"/>
        <end position="131"/>
    </location>
</feature>
<feature type="transmembrane region" description="Helical" evidence="2">
    <location>
        <begin position="21"/>
        <end position="42"/>
    </location>
</feature>
<accession>A0A0J9ULS3</accession>
<name>A0A0J9ULS3_DROSI</name>
<gene>
    <name evidence="3" type="primary">Dsim\GD14570</name>
    <name evidence="3" type="ORF">Dsimw501_GD14570</name>
</gene>
<evidence type="ECO:0000313" key="3">
    <source>
        <dbReference type="EMBL" id="KMY99820.1"/>
    </source>
</evidence>
<sequence length="609" mass="70533">MYVSDEHRYYRKARRKFSLKAYGLLVLWLILALAQWLVIAFIEDAREIFTSLYYICLATFALAILIFALFIFIEKLRFINGLNFFMSLIIVELQIISTFALVAISWWADVLTFFGVALILMAIFLLIGVFLPARADLTLDIAVLFILAFLFLIVASFILLFELLVSKTIPYAYLVVEISITFTILLFVMYHGQTINGNRFAEMRLNDYFLGSLILFHDFLIIFWLTFYWQIHYRPITPDSWLETSTPYYNGSIRTTNAYKSLDGDGTTLPPWFNRGFDDGYDSDSNAKDYPEIPSGRGNPGNRNPYDTDHIHGHRPNNRYSTKDWSVYHQRPKNGFRSRGRSRTKGPEPKTVHHRHRKPDEWDPEYITQGIDMVVPFDDRYGGNSKDVLEDGEVHSTPTEDMEDDYTDVPINVHFGQPIDKFYQNPNTGPKVDVGDAVGKSAAGFGDPNVDFPPADYQPKSTDSSHIYIIPKARPTRRDSYSMDNERQNYIENDKLESVTPADENSDLRQNNFLQSSESGFRNRDNSLQKDEMTGLTRQQILLERKDPPPWEELSDDEIRKLVDQRIHEDKYRPNADRWAEPLITREPYPINLPDYEKLVMNVSSSILQ</sequence>
<protein>
    <submittedName>
        <fullName evidence="3">Uncharacterized protein</fullName>
    </submittedName>
</protein>
<organism evidence="3">
    <name type="scientific">Drosophila simulans</name>
    <name type="common">Fruit fly</name>
    <dbReference type="NCBI Taxonomy" id="7240"/>
    <lineage>
        <taxon>Eukaryota</taxon>
        <taxon>Metazoa</taxon>
        <taxon>Ecdysozoa</taxon>
        <taxon>Arthropoda</taxon>
        <taxon>Hexapoda</taxon>
        <taxon>Insecta</taxon>
        <taxon>Pterygota</taxon>
        <taxon>Neoptera</taxon>
        <taxon>Endopterygota</taxon>
        <taxon>Diptera</taxon>
        <taxon>Brachycera</taxon>
        <taxon>Muscomorpha</taxon>
        <taxon>Ephydroidea</taxon>
        <taxon>Drosophilidae</taxon>
        <taxon>Drosophila</taxon>
        <taxon>Sophophora</taxon>
    </lineage>
</organism>
<feature type="region of interest" description="Disordered" evidence="1">
    <location>
        <begin position="284"/>
        <end position="358"/>
    </location>
</feature>
<feature type="transmembrane region" description="Helical" evidence="2">
    <location>
        <begin position="48"/>
        <end position="72"/>
    </location>
</feature>
<evidence type="ECO:0000256" key="1">
    <source>
        <dbReference type="SAM" id="MobiDB-lite"/>
    </source>
</evidence>
<keyword evidence="2" id="KW-1133">Transmembrane helix</keyword>
<reference evidence="3" key="2">
    <citation type="submission" date="2014-06" db="EMBL/GenBank/DDBJ databases">
        <authorList>
            <person name="Hu T."/>
            <person name="Eisen M.B."/>
            <person name="Thornton K.R."/>
            <person name="Andolfatto P."/>
        </authorList>
    </citation>
    <scope>NUCLEOTIDE SEQUENCE</scope>
    <source>
        <strain evidence="3">W501</strain>
    </source>
</reference>
<feature type="transmembrane region" description="Helical" evidence="2">
    <location>
        <begin position="84"/>
        <end position="107"/>
    </location>
</feature>
<feature type="region of interest" description="Disordered" evidence="1">
    <location>
        <begin position="490"/>
        <end position="526"/>
    </location>
</feature>
<feature type="region of interest" description="Disordered" evidence="1">
    <location>
        <begin position="384"/>
        <end position="405"/>
    </location>
</feature>
<evidence type="ECO:0000256" key="2">
    <source>
        <dbReference type="SAM" id="Phobius"/>
    </source>
</evidence>
<reference evidence="3" key="3">
    <citation type="submission" date="2015-04" db="EMBL/GenBank/DDBJ databases">
        <authorList>
            <consortium name="FlyBase"/>
        </authorList>
    </citation>
    <scope>NUCLEOTIDE SEQUENCE</scope>
    <source>
        <strain evidence="3">W501</strain>
    </source>
</reference>
<dbReference type="Proteomes" id="UP000035880">
    <property type="component" value="Chromosome 3L"/>
</dbReference>
<dbReference type="OrthoDB" id="7867995at2759"/>
<dbReference type="AlphaFoldDB" id="A0A0J9ULS3"/>
<proteinExistence type="predicted"/>
<feature type="transmembrane region" description="Helical" evidence="2">
    <location>
        <begin position="208"/>
        <end position="229"/>
    </location>
</feature>
<dbReference type="Bgee" id="FBgn0186250">
    <property type="expression patterns" value="Expressed in male reproductive system and 2 other cell types or tissues"/>
</dbReference>
<feature type="transmembrane region" description="Helical" evidence="2">
    <location>
        <begin position="143"/>
        <end position="165"/>
    </location>
</feature>
<feature type="compositionally biased region" description="Polar residues" evidence="1">
    <location>
        <begin position="508"/>
        <end position="520"/>
    </location>
</feature>
<dbReference type="KEGG" id="dsi:Dsimw501_GD14570"/>
<dbReference type="EMBL" id="CM002912">
    <property type="protein sequence ID" value="KMY99820.1"/>
    <property type="molecule type" value="Genomic_DNA"/>
</dbReference>
<feature type="compositionally biased region" description="Basic and acidic residues" evidence="1">
    <location>
        <begin position="384"/>
        <end position="394"/>
    </location>
</feature>
<reference evidence="3" key="1">
    <citation type="journal article" date="2013" name="Genome Res.">
        <title>A second-generation assembly of the Drosophila simulans genome provides new insights into patterns of lineage-specific divergence.</title>
        <authorList>
            <person name="Hu T.T."/>
            <person name="Eisen M.B."/>
            <person name="Thornton K.R."/>
            <person name="Andolfatto P."/>
        </authorList>
    </citation>
    <scope>NUCLEOTIDE SEQUENCE [LARGE SCALE GENOMIC DNA]</scope>
    <source>
        <strain evidence="3">W501</strain>
    </source>
</reference>
<keyword evidence="2" id="KW-0472">Membrane</keyword>
<keyword evidence="2" id="KW-0812">Transmembrane</keyword>